<sequence>MGNVRGVTLRAQWLGQILRDLREDRGLTLREAGEYLQRTGATISRFETGLYPIRRVDTAALLDLYGVEDAGRRDTLLQLAGELWQTGWWESYSKDAWSSTIDMAWLENRALKIRSFAGLVLPGLLQTRNYALSLFQATSPEIPQRQIERGVELRIQRQRILTRENPAALAVILDEAALRRPVGGAKVMAEQLRHLREAAKSPHVDVHVIPFASEAHASPGGSFTLIDLEEPFSEVAHAESPGGALYLEREDVDRLADVYDRLQENSLSIEESIAFIAAVEKELS</sequence>
<dbReference type="Pfam" id="PF19054">
    <property type="entry name" value="DUF5753"/>
    <property type="match status" value="1"/>
</dbReference>
<dbReference type="InterPro" id="IPR043917">
    <property type="entry name" value="DUF5753"/>
</dbReference>
<dbReference type="Gene3D" id="1.10.260.40">
    <property type="entry name" value="lambda repressor-like DNA-binding domains"/>
    <property type="match status" value="1"/>
</dbReference>
<accession>A0ABP7EWZ5</accession>
<keyword evidence="3" id="KW-1185">Reference proteome</keyword>
<proteinExistence type="predicted"/>
<evidence type="ECO:0000259" key="1">
    <source>
        <dbReference type="PROSITE" id="PS50943"/>
    </source>
</evidence>
<dbReference type="PROSITE" id="PS50943">
    <property type="entry name" value="HTH_CROC1"/>
    <property type="match status" value="1"/>
</dbReference>
<dbReference type="SUPFAM" id="SSF47413">
    <property type="entry name" value="lambda repressor-like DNA-binding domains"/>
    <property type="match status" value="1"/>
</dbReference>
<evidence type="ECO:0000313" key="3">
    <source>
        <dbReference type="Proteomes" id="UP001500908"/>
    </source>
</evidence>
<dbReference type="Pfam" id="PF13560">
    <property type="entry name" value="HTH_31"/>
    <property type="match status" value="1"/>
</dbReference>
<evidence type="ECO:0000313" key="2">
    <source>
        <dbReference type="EMBL" id="GAA3723639.1"/>
    </source>
</evidence>
<feature type="domain" description="HTH cro/C1-type" evidence="1">
    <location>
        <begin position="18"/>
        <end position="72"/>
    </location>
</feature>
<dbReference type="InterPro" id="IPR010982">
    <property type="entry name" value="Lambda_DNA-bd_dom_sf"/>
</dbReference>
<dbReference type="EMBL" id="BAABDD010000001">
    <property type="protein sequence ID" value="GAA3723639.1"/>
    <property type="molecule type" value="Genomic_DNA"/>
</dbReference>
<dbReference type="Proteomes" id="UP001500908">
    <property type="component" value="Unassembled WGS sequence"/>
</dbReference>
<dbReference type="CDD" id="cd00093">
    <property type="entry name" value="HTH_XRE"/>
    <property type="match status" value="1"/>
</dbReference>
<reference evidence="3" key="1">
    <citation type="journal article" date="2019" name="Int. J. Syst. Evol. Microbiol.">
        <title>The Global Catalogue of Microorganisms (GCM) 10K type strain sequencing project: providing services to taxonomists for standard genome sequencing and annotation.</title>
        <authorList>
            <consortium name="The Broad Institute Genomics Platform"/>
            <consortium name="The Broad Institute Genome Sequencing Center for Infectious Disease"/>
            <person name="Wu L."/>
            <person name="Ma J."/>
        </authorList>
    </citation>
    <scope>NUCLEOTIDE SEQUENCE [LARGE SCALE GENOMIC DNA]</scope>
    <source>
        <strain evidence="3">JCM 17137</strain>
    </source>
</reference>
<gene>
    <name evidence="2" type="ORF">GCM10022402_00340</name>
</gene>
<organism evidence="2 3">
    <name type="scientific">Salinactinospora qingdaonensis</name>
    <dbReference type="NCBI Taxonomy" id="702744"/>
    <lineage>
        <taxon>Bacteria</taxon>
        <taxon>Bacillati</taxon>
        <taxon>Actinomycetota</taxon>
        <taxon>Actinomycetes</taxon>
        <taxon>Streptosporangiales</taxon>
        <taxon>Nocardiopsidaceae</taxon>
        <taxon>Salinactinospora</taxon>
    </lineage>
</organism>
<protein>
    <submittedName>
        <fullName evidence="2">Helix-turn-helix transcriptional regulator</fullName>
    </submittedName>
</protein>
<dbReference type="SMART" id="SM00530">
    <property type="entry name" value="HTH_XRE"/>
    <property type="match status" value="1"/>
</dbReference>
<dbReference type="RefSeq" id="WP_344966165.1">
    <property type="nucleotide sequence ID" value="NZ_BAABDD010000001.1"/>
</dbReference>
<name>A0ABP7EWZ5_9ACTN</name>
<comment type="caution">
    <text evidence="2">The sequence shown here is derived from an EMBL/GenBank/DDBJ whole genome shotgun (WGS) entry which is preliminary data.</text>
</comment>
<dbReference type="InterPro" id="IPR001387">
    <property type="entry name" value="Cro/C1-type_HTH"/>
</dbReference>